<dbReference type="EMBL" id="JBHSQJ010000070">
    <property type="protein sequence ID" value="MFC5908956.1"/>
    <property type="molecule type" value="Genomic_DNA"/>
</dbReference>
<feature type="transmembrane region" description="Helical" evidence="1">
    <location>
        <begin position="65"/>
        <end position="88"/>
    </location>
</feature>
<evidence type="ECO:0000313" key="2">
    <source>
        <dbReference type="EMBL" id="MFC5908956.1"/>
    </source>
</evidence>
<protein>
    <submittedName>
        <fullName evidence="2">Rhomboid-like protein</fullName>
    </submittedName>
</protein>
<keyword evidence="1" id="KW-0812">Transmembrane</keyword>
<comment type="caution">
    <text evidence="2">The sequence shown here is derived from an EMBL/GenBank/DDBJ whole genome shotgun (WGS) entry which is preliminary data.</text>
</comment>
<feature type="transmembrane region" description="Helical" evidence="1">
    <location>
        <begin position="136"/>
        <end position="156"/>
    </location>
</feature>
<keyword evidence="3" id="KW-1185">Reference proteome</keyword>
<gene>
    <name evidence="2" type="ORF">ACFP3V_17240</name>
</gene>
<keyword evidence="1" id="KW-0472">Membrane</keyword>
<dbReference type="Pfam" id="PF20401">
    <property type="entry name" value="Rhomboid_2"/>
    <property type="match status" value="1"/>
</dbReference>
<sequence>MGERLVTAARWCWAYVRRAPGTFVWLAILLLTTVLIRSVSPATADHILERRSTNIHYLVESPVRVLISSALYIAGGGWVGYFVLYNLFHVPVERWLGTGRWLTVAVIAHVGATYLSEGVLLWAIDHGQAPQSARYTLDYGVSYALAGVQAVLTYLLARPWRYVYLAGLLLFYGFGVVSERDFTSIGHFSAVLLGLACYPVARGRSPEWDPLAWARGAYRRLRGRAVGGTPADGG</sequence>
<accession>A0ABW1G2P7</accession>
<dbReference type="RefSeq" id="WP_380584315.1">
    <property type="nucleotide sequence ID" value="NZ_JBHSQJ010000070.1"/>
</dbReference>
<evidence type="ECO:0000256" key="1">
    <source>
        <dbReference type="SAM" id="Phobius"/>
    </source>
</evidence>
<feature type="transmembrane region" description="Helical" evidence="1">
    <location>
        <begin position="100"/>
        <end position="124"/>
    </location>
</feature>
<feature type="transmembrane region" description="Helical" evidence="1">
    <location>
        <begin position="23"/>
        <end position="44"/>
    </location>
</feature>
<dbReference type="Proteomes" id="UP001596174">
    <property type="component" value="Unassembled WGS sequence"/>
</dbReference>
<name>A0ABW1G2P7_9ACTN</name>
<evidence type="ECO:0000313" key="3">
    <source>
        <dbReference type="Proteomes" id="UP001596174"/>
    </source>
</evidence>
<feature type="transmembrane region" description="Helical" evidence="1">
    <location>
        <begin position="162"/>
        <end position="178"/>
    </location>
</feature>
<reference evidence="3" key="1">
    <citation type="journal article" date="2019" name="Int. J. Syst. Evol. Microbiol.">
        <title>The Global Catalogue of Microorganisms (GCM) 10K type strain sequencing project: providing services to taxonomists for standard genome sequencing and annotation.</title>
        <authorList>
            <consortium name="The Broad Institute Genomics Platform"/>
            <consortium name="The Broad Institute Genome Sequencing Center for Infectious Disease"/>
            <person name="Wu L."/>
            <person name="Ma J."/>
        </authorList>
    </citation>
    <scope>NUCLEOTIDE SEQUENCE [LARGE SCALE GENOMIC DNA]</scope>
    <source>
        <strain evidence="3">JCM 4816</strain>
    </source>
</reference>
<keyword evidence="1" id="KW-1133">Transmembrane helix</keyword>
<dbReference type="InterPro" id="IPR046862">
    <property type="entry name" value="Rhomboid_2"/>
</dbReference>
<organism evidence="2 3">
    <name type="scientific">Streptacidiphilus monticola</name>
    <dbReference type="NCBI Taxonomy" id="2161674"/>
    <lineage>
        <taxon>Bacteria</taxon>
        <taxon>Bacillati</taxon>
        <taxon>Actinomycetota</taxon>
        <taxon>Actinomycetes</taxon>
        <taxon>Kitasatosporales</taxon>
        <taxon>Streptomycetaceae</taxon>
        <taxon>Streptacidiphilus</taxon>
    </lineage>
</organism>
<proteinExistence type="predicted"/>